<dbReference type="Proteomes" id="UP001501612">
    <property type="component" value="Unassembled WGS sequence"/>
</dbReference>
<protein>
    <submittedName>
        <fullName evidence="2">DUF664 domain-containing protein</fullName>
    </submittedName>
</protein>
<evidence type="ECO:0000313" key="2">
    <source>
        <dbReference type="EMBL" id="GAA1906954.1"/>
    </source>
</evidence>
<dbReference type="InterPro" id="IPR024775">
    <property type="entry name" value="DinB-like"/>
</dbReference>
<organism evidence="2 3">
    <name type="scientific">Nocardioides lentus</name>
    <dbReference type="NCBI Taxonomy" id="338077"/>
    <lineage>
        <taxon>Bacteria</taxon>
        <taxon>Bacillati</taxon>
        <taxon>Actinomycetota</taxon>
        <taxon>Actinomycetes</taxon>
        <taxon>Propionibacteriales</taxon>
        <taxon>Nocardioidaceae</taxon>
        <taxon>Nocardioides</taxon>
    </lineage>
</organism>
<dbReference type="NCBIfam" id="NF047843">
    <property type="entry name" value="MST_Rv0443"/>
    <property type="match status" value="1"/>
</dbReference>
<dbReference type="EMBL" id="BAAAMY010000001">
    <property type="protein sequence ID" value="GAA1906954.1"/>
    <property type="molecule type" value="Genomic_DNA"/>
</dbReference>
<dbReference type="Gene3D" id="1.20.120.450">
    <property type="entry name" value="dinb family like domain"/>
    <property type="match status" value="1"/>
</dbReference>
<comment type="caution">
    <text evidence="2">The sequence shown here is derived from an EMBL/GenBank/DDBJ whole genome shotgun (WGS) entry which is preliminary data.</text>
</comment>
<dbReference type="InterPro" id="IPR034660">
    <property type="entry name" value="DinB/YfiT-like"/>
</dbReference>
<evidence type="ECO:0000313" key="3">
    <source>
        <dbReference type="Proteomes" id="UP001501612"/>
    </source>
</evidence>
<keyword evidence="3" id="KW-1185">Reference proteome</keyword>
<proteinExistence type="predicted"/>
<dbReference type="RefSeq" id="WP_344003153.1">
    <property type="nucleotide sequence ID" value="NZ_BAAAMY010000001.1"/>
</dbReference>
<name>A0ABN2NY48_9ACTN</name>
<evidence type="ECO:0000259" key="1">
    <source>
        <dbReference type="Pfam" id="PF12867"/>
    </source>
</evidence>
<sequence>MTPAELLVDAFDRLPDLGRAAVADLDDATLTRRPELGGDPVNPIAWLVWHAARVQDDHVADLRGAEQLWTADGWSSRFGLPLADDDIGYGHSSEQVSAVRAPGDLLADYLAAVTASTTAWLADAVTPEELDRVVDAGWDPPVTVGVRLVSVLGDDTQHLGQAAYLRGMLGA</sequence>
<accession>A0ABN2NY48</accession>
<gene>
    <name evidence="2" type="ORF">GCM10009737_04670</name>
</gene>
<reference evidence="2 3" key="1">
    <citation type="journal article" date="2019" name="Int. J. Syst. Evol. Microbiol.">
        <title>The Global Catalogue of Microorganisms (GCM) 10K type strain sequencing project: providing services to taxonomists for standard genome sequencing and annotation.</title>
        <authorList>
            <consortium name="The Broad Institute Genomics Platform"/>
            <consortium name="The Broad Institute Genome Sequencing Center for Infectious Disease"/>
            <person name="Wu L."/>
            <person name="Ma J."/>
        </authorList>
    </citation>
    <scope>NUCLEOTIDE SEQUENCE [LARGE SCALE GENOMIC DNA]</scope>
    <source>
        <strain evidence="2 3">JCM 14046</strain>
    </source>
</reference>
<dbReference type="SUPFAM" id="SSF109854">
    <property type="entry name" value="DinB/YfiT-like putative metalloenzymes"/>
    <property type="match status" value="1"/>
</dbReference>
<dbReference type="Pfam" id="PF12867">
    <property type="entry name" value="DinB_2"/>
    <property type="match status" value="1"/>
</dbReference>
<feature type="domain" description="DinB-like" evidence="1">
    <location>
        <begin position="11"/>
        <end position="162"/>
    </location>
</feature>